<feature type="coiled-coil region" evidence="1">
    <location>
        <begin position="483"/>
        <end position="545"/>
    </location>
</feature>
<reference evidence="2 3" key="1">
    <citation type="submission" date="2024-02" db="EMBL/GenBank/DDBJ databases">
        <title>New thermophilic sulfur-oxidizing bacteria from a hot springs of the Uzon caldera (Kamchatka, Russia).</title>
        <authorList>
            <person name="Dukat A.M."/>
            <person name="Elcheninov A.G."/>
            <person name="Frolov E.N."/>
        </authorList>
    </citation>
    <scope>NUCLEOTIDE SEQUENCE [LARGE SCALE GENOMIC DNA]</scope>
    <source>
        <strain evidence="2 3">AK1</strain>
    </source>
</reference>
<gene>
    <name evidence="2" type="ORF">V6E02_10400</name>
</gene>
<sequence length="817" mass="89021">MEGADPNARLNALETCRNEPTAAERRLLDRGMQIALGTLSGALKAMLEKAEEEFFQLAQKSTERAMEQLHLEAMSLVRMRAEEIEKRFREHLQGGMQAALLPHKRKTGQVQPLESDQFTLVDPDDLEESIASQEIAAKIKHTCTEELAALEKRVGLLLHDPEFQRVKHPFDPAVLAEAYMAACRDTEAPLKIRLLLVTMWDKHMQDAVASTYHEINQYLIEKGVLPRIRREIRRGHTHTAEIAALAAQAAVEAVQAAQADGDVFAAMQQWFARAAQRGALPQAGGMPAGLGAVAAGLIPGGMLPSATLAHGPADIAAGGASKSASEVAATPAPAACSPVILTQLTELQHGQGAERIPVLAQAAAGAPVAVLREIREALPVDSLGPASAMTIEVVAMIFDYIFDDARVPDAVKALIGRLQIPVLKAAMIDPAFFSRKTHPTRRLLNLIGEASIGWQGTFDHDDPLYRQIERLVQTILDQFEDDLAVFENALAEFQSFLEEQERQAEALVAAATPLIVAREQRELAAEEAREAAQAAIERRARESELPEAVRAFLCETWMEVLCRARIEAGGDGPAWQEALATMDELVWSTRPKPTREDREHLIKILPSLLKRLKNGMEAAGTCEEVRDRFLSQLVKCHASAVSAGFAQESATPAPAPRETAVVLKFPKPQATPVKLEILTPADDEGQVEVEEITISGVGWAEEEAFAPTASGADGAETTTAPEIDAEIAREAVAALKPGMWVEFRHTGMEPLQARLKWISPLRGAYLFCDRQGKRGATMPREKLEAAFRIGTARLLEDVPLMDRAVDNVIETLKQAAA</sequence>
<dbReference type="InterPro" id="IPR012434">
    <property type="entry name" value="DUF1631"/>
</dbReference>
<proteinExistence type="predicted"/>
<dbReference type="EMBL" id="JBAJEX010000009">
    <property type="protein sequence ID" value="MEO1767620.1"/>
    <property type="molecule type" value="Genomic_DNA"/>
</dbReference>
<keyword evidence="3" id="KW-1185">Reference proteome</keyword>
<keyword evidence="1" id="KW-0175">Coiled coil</keyword>
<dbReference type="Pfam" id="PF07793">
    <property type="entry name" value="DUF1631"/>
    <property type="match status" value="1"/>
</dbReference>
<comment type="caution">
    <text evidence="2">The sequence shown here is derived from an EMBL/GenBank/DDBJ whole genome shotgun (WGS) entry which is preliminary data.</text>
</comment>
<protein>
    <submittedName>
        <fullName evidence="2">DUF1631 domain-containing protein</fullName>
    </submittedName>
</protein>
<dbReference type="Proteomes" id="UP001482231">
    <property type="component" value="Unassembled WGS sequence"/>
</dbReference>
<name>A0ABV0EG43_9BURK</name>
<evidence type="ECO:0000313" key="3">
    <source>
        <dbReference type="Proteomes" id="UP001482231"/>
    </source>
</evidence>
<organism evidence="2 3">
    <name type="scientific">Thiobacter aerophilum</name>
    <dbReference type="NCBI Taxonomy" id="3121275"/>
    <lineage>
        <taxon>Bacteria</taxon>
        <taxon>Pseudomonadati</taxon>
        <taxon>Pseudomonadota</taxon>
        <taxon>Betaproteobacteria</taxon>
        <taxon>Burkholderiales</taxon>
        <taxon>Thiobacteraceae</taxon>
        <taxon>Thiobacter</taxon>
    </lineage>
</organism>
<evidence type="ECO:0000256" key="1">
    <source>
        <dbReference type="SAM" id="Coils"/>
    </source>
</evidence>
<accession>A0ABV0EG43</accession>
<evidence type="ECO:0000313" key="2">
    <source>
        <dbReference type="EMBL" id="MEO1767620.1"/>
    </source>
</evidence>
<dbReference type="RefSeq" id="WP_347308733.1">
    <property type="nucleotide sequence ID" value="NZ_JBAJEX010000009.1"/>
</dbReference>